<protein>
    <recommendedName>
        <fullName evidence="9">DNA 5'-3' helicase</fullName>
        <ecNumber evidence="9">5.6.2.3</ecNumber>
    </recommendedName>
</protein>
<dbReference type="GO" id="GO:0006260">
    <property type="term" value="P:DNA replication"/>
    <property type="evidence" value="ECO:0007669"/>
    <property type="project" value="UniProtKB-KW"/>
</dbReference>
<evidence type="ECO:0000256" key="9">
    <source>
        <dbReference type="ARBA" id="ARBA00044969"/>
    </source>
</evidence>
<comment type="similarity">
    <text evidence="1">Belongs to the helicase family. DnaB subfamily.</text>
</comment>
<evidence type="ECO:0000259" key="11">
    <source>
        <dbReference type="PROSITE" id="PS51199"/>
    </source>
</evidence>
<dbReference type="EC" id="5.6.2.3" evidence="9"/>
<evidence type="ECO:0000256" key="3">
    <source>
        <dbReference type="ARBA" id="ARBA00022741"/>
    </source>
</evidence>
<feature type="non-terminal residue" evidence="12">
    <location>
        <position position="341"/>
    </location>
</feature>
<accession>A0A930W1T6</accession>
<keyword evidence="2" id="KW-0235">DNA replication</keyword>
<dbReference type="GO" id="GO:0005524">
    <property type="term" value="F:ATP binding"/>
    <property type="evidence" value="ECO:0007669"/>
    <property type="project" value="UniProtKB-KW"/>
</dbReference>
<dbReference type="PANTHER" id="PTHR30153:SF2">
    <property type="entry name" value="REPLICATIVE DNA HELICASE"/>
    <property type="match status" value="1"/>
</dbReference>
<dbReference type="PROSITE" id="PS51199">
    <property type="entry name" value="SF4_HELICASE"/>
    <property type="match status" value="1"/>
</dbReference>
<dbReference type="InterPro" id="IPR007693">
    <property type="entry name" value="DNA_helicase_DnaB-like_N"/>
</dbReference>
<dbReference type="SUPFAM" id="SSF48024">
    <property type="entry name" value="N-terminal domain of DnaB helicase"/>
    <property type="match status" value="1"/>
</dbReference>
<keyword evidence="5" id="KW-0347">Helicase</keyword>
<name>A0A930W1T6_9ACTN</name>
<comment type="catalytic activity">
    <reaction evidence="10">
        <text>ATP + H2O = ADP + phosphate + H(+)</text>
        <dbReference type="Rhea" id="RHEA:13065"/>
        <dbReference type="ChEBI" id="CHEBI:15377"/>
        <dbReference type="ChEBI" id="CHEBI:15378"/>
        <dbReference type="ChEBI" id="CHEBI:30616"/>
        <dbReference type="ChEBI" id="CHEBI:43474"/>
        <dbReference type="ChEBI" id="CHEBI:456216"/>
        <dbReference type="EC" id="5.6.2.3"/>
    </reaction>
</comment>
<dbReference type="GO" id="GO:0003677">
    <property type="term" value="F:DNA binding"/>
    <property type="evidence" value="ECO:0007669"/>
    <property type="project" value="UniProtKB-KW"/>
</dbReference>
<keyword evidence="4" id="KW-0378">Hydrolase</keyword>
<evidence type="ECO:0000256" key="10">
    <source>
        <dbReference type="ARBA" id="ARBA00048954"/>
    </source>
</evidence>
<dbReference type="Proteomes" id="UP000772566">
    <property type="component" value="Unassembled WGS sequence"/>
</dbReference>
<organism evidence="12 13">
    <name type="scientific">Lancefieldella parvula</name>
    <dbReference type="NCBI Taxonomy" id="1382"/>
    <lineage>
        <taxon>Bacteria</taxon>
        <taxon>Bacillati</taxon>
        <taxon>Actinomycetota</taxon>
        <taxon>Coriobacteriia</taxon>
        <taxon>Coriobacteriales</taxon>
        <taxon>Atopobiaceae</taxon>
        <taxon>Lancefieldella</taxon>
    </lineage>
</organism>
<evidence type="ECO:0000256" key="4">
    <source>
        <dbReference type="ARBA" id="ARBA00022801"/>
    </source>
</evidence>
<dbReference type="GO" id="GO:0005829">
    <property type="term" value="C:cytosol"/>
    <property type="evidence" value="ECO:0007669"/>
    <property type="project" value="TreeGrafter"/>
</dbReference>
<dbReference type="InterPro" id="IPR007694">
    <property type="entry name" value="DNA_helicase_DnaB-like_C"/>
</dbReference>
<dbReference type="PANTHER" id="PTHR30153">
    <property type="entry name" value="REPLICATIVE DNA HELICASE DNAB"/>
    <property type="match status" value="1"/>
</dbReference>
<evidence type="ECO:0000256" key="1">
    <source>
        <dbReference type="ARBA" id="ARBA00008428"/>
    </source>
</evidence>
<evidence type="ECO:0000256" key="7">
    <source>
        <dbReference type="ARBA" id="ARBA00023125"/>
    </source>
</evidence>
<reference evidence="12" key="1">
    <citation type="submission" date="2020-04" db="EMBL/GenBank/DDBJ databases">
        <title>Deep metagenomics examines the oral microbiome during advanced dental caries in children, revealing novel taxa and co-occurrences with host molecules.</title>
        <authorList>
            <person name="Baker J.L."/>
            <person name="Morton J.T."/>
            <person name="Dinis M."/>
            <person name="Alvarez R."/>
            <person name="Tran N.C."/>
            <person name="Knight R."/>
            <person name="Edlund A."/>
        </authorList>
    </citation>
    <scope>NUCLEOTIDE SEQUENCE</scope>
    <source>
        <strain evidence="12">JCVI_22A_bin.2</strain>
    </source>
</reference>
<evidence type="ECO:0000256" key="2">
    <source>
        <dbReference type="ARBA" id="ARBA00022705"/>
    </source>
</evidence>
<dbReference type="SUPFAM" id="SSF52540">
    <property type="entry name" value="P-loop containing nucleoside triphosphate hydrolases"/>
    <property type="match status" value="1"/>
</dbReference>
<keyword evidence="7" id="KW-0238">DNA-binding</keyword>
<evidence type="ECO:0000256" key="5">
    <source>
        <dbReference type="ARBA" id="ARBA00022806"/>
    </source>
</evidence>
<dbReference type="Gene3D" id="3.40.50.300">
    <property type="entry name" value="P-loop containing nucleotide triphosphate hydrolases"/>
    <property type="match status" value="1"/>
</dbReference>
<evidence type="ECO:0000256" key="6">
    <source>
        <dbReference type="ARBA" id="ARBA00022840"/>
    </source>
</evidence>
<dbReference type="Gene3D" id="1.10.860.10">
    <property type="entry name" value="DNAb Helicase, Chain A"/>
    <property type="match status" value="1"/>
</dbReference>
<dbReference type="InterPro" id="IPR036185">
    <property type="entry name" value="DNA_heli_DnaB-like_N_sf"/>
</dbReference>
<dbReference type="GO" id="GO:0043139">
    <property type="term" value="F:5'-3' DNA helicase activity"/>
    <property type="evidence" value="ECO:0007669"/>
    <property type="project" value="UniProtKB-EC"/>
</dbReference>
<dbReference type="EMBL" id="JABZGT010000039">
    <property type="protein sequence ID" value="MBF4808868.1"/>
    <property type="molecule type" value="Genomic_DNA"/>
</dbReference>
<dbReference type="AlphaFoldDB" id="A0A930W1T6"/>
<dbReference type="GO" id="GO:0016787">
    <property type="term" value="F:hydrolase activity"/>
    <property type="evidence" value="ECO:0007669"/>
    <property type="project" value="UniProtKB-KW"/>
</dbReference>
<feature type="domain" description="SF4 helicase" evidence="11">
    <location>
        <begin position="190"/>
        <end position="341"/>
    </location>
</feature>
<keyword evidence="3" id="KW-0547">Nucleotide-binding</keyword>
<keyword evidence="6" id="KW-0067">ATP-binding</keyword>
<evidence type="ECO:0000313" key="13">
    <source>
        <dbReference type="Proteomes" id="UP000772566"/>
    </source>
</evidence>
<evidence type="ECO:0000313" key="12">
    <source>
        <dbReference type="EMBL" id="MBF4808868.1"/>
    </source>
</evidence>
<comment type="caution">
    <text evidence="12">The sequence shown here is derived from an EMBL/GenBank/DDBJ whole genome shotgun (WGS) entry which is preliminary data.</text>
</comment>
<evidence type="ECO:0000256" key="8">
    <source>
        <dbReference type="ARBA" id="ARBA00023235"/>
    </source>
</evidence>
<keyword evidence="8" id="KW-0413">Isomerase</keyword>
<proteinExistence type="inferred from homology"/>
<dbReference type="InterPro" id="IPR016136">
    <property type="entry name" value="DNA_helicase_N/primase_C"/>
</dbReference>
<dbReference type="Pfam" id="PF03796">
    <property type="entry name" value="DnaB_C"/>
    <property type="match status" value="1"/>
</dbReference>
<gene>
    <name evidence="12" type="ORF">HXK23_01365</name>
</gene>
<dbReference type="InterPro" id="IPR027417">
    <property type="entry name" value="P-loop_NTPase"/>
</dbReference>
<sequence length="341" mass="37462">MAQDSFEMNPTQLTALENASMPQDSDAEFSILSAMILSEEIRGECLIRLSSEDFYIPSNQIIFEAIKSLFDNNKPVDVISLADHLKSNGKFERAGGAVRLAELGNNPLAMVGWENHAVMLHRDTTLRKMISASAKISALAYNAPEDTKEVVDQAEKLIFDVTNRDVQQSEQGIEDIMTDLFEELQQNAGKDASELGVQTGFATLDNLFQGLRPGQMVVIGARPGVGKTSFALSMAYNAAVSGATVALFSLEMSKIEIAQRLLASESKVDLQTIRSSNIRNEQWPTLLEAAERISRLKIIVDDTPGTTVTEIRAKARRMLNKAEKGVIIIDYLQLLSPPAEK</sequence>
<dbReference type="Pfam" id="PF00772">
    <property type="entry name" value="DnaB"/>
    <property type="match status" value="1"/>
</dbReference>